<proteinExistence type="predicted"/>
<name>A0A8X8GY16_9RHOB</name>
<keyword evidence="3" id="KW-1185">Reference proteome</keyword>
<comment type="caution">
    <text evidence="2">The sequence shown here is derived from an EMBL/GenBank/DDBJ whole genome shotgun (WGS) entry which is preliminary data.</text>
</comment>
<dbReference type="SUPFAM" id="SSF52540">
    <property type="entry name" value="P-loop containing nucleoside triphosphate hydrolases"/>
    <property type="match status" value="1"/>
</dbReference>
<dbReference type="PANTHER" id="PTHR34301">
    <property type="entry name" value="DNA-BINDING PROTEIN-RELATED"/>
    <property type="match status" value="1"/>
</dbReference>
<accession>A0A8X8GY16</accession>
<dbReference type="Proteomes" id="UP000484076">
    <property type="component" value="Unassembled WGS sequence"/>
</dbReference>
<dbReference type="Gene3D" id="3.40.50.300">
    <property type="entry name" value="P-loop containing nucleotide triphosphate hydrolases"/>
    <property type="match status" value="1"/>
</dbReference>
<sequence length="410" mass="45937">MKFNPFVPNGIAYTGMFTGRYDEILTIEQALFQTRNGNPQHLLLTGERGIGKSSLLFYADLVARGEIESDGVKFNFLTVSTDLAGISSQAGLIKQVARELRSKLRQHKSLQEKAKKVWDFLSSWEVLGVKYNGREDELDSDELLDDLVSITDQLIESKEFDGVAFLLDEADSAPSSANLGEFVKVFTERLAKRGQSKLLLVLAGQSLIVNRLRESHESSLRVFQIVQMHPLEQAERELVVKRGLEIANEKNESQTDISSDALELIASLSEGYPHFVQQFSFSAFQSDRDNLIDHDDVSSGAFNENGAISQLGAKYFSKMYYSKILSSEYRKVLDYMANHGDQWVSRKDIVSNCGVSATNIDNALMALKSREIILSDDARRGFYRLPTRSFATWILAIGRADREDLFGEGG</sequence>
<dbReference type="RefSeq" id="WP_152825302.1">
    <property type="nucleotide sequence ID" value="NZ_WHUT02000014.1"/>
</dbReference>
<dbReference type="AlphaFoldDB" id="A0A8X8GY16"/>
<dbReference type="Pfam" id="PF13191">
    <property type="entry name" value="AAA_16"/>
    <property type="match status" value="1"/>
</dbReference>
<feature type="domain" description="Orc1-like AAA ATPase" evidence="1">
    <location>
        <begin position="17"/>
        <end position="175"/>
    </location>
</feature>
<dbReference type="InterPro" id="IPR027417">
    <property type="entry name" value="P-loop_NTPase"/>
</dbReference>
<dbReference type="PANTHER" id="PTHR34301:SF8">
    <property type="entry name" value="ATPASE DOMAIN-CONTAINING PROTEIN"/>
    <property type="match status" value="1"/>
</dbReference>
<organism evidence="2 3">
    <name type="scientific">Fertoeibacter niger</name>
    <dbReference type="NCBI Taxonomy" id="2656921"/>
    <lineage>
        <taxon>Bacteria</taxon>
        <taxon>Pseudomonadati</taxon>
        <taxon>Pseudomonadota</taxon>
        <taxon>Alphaproteobacteria</taxon>
        <taxon>Rhodobacterales</taxon>
        <taxon>Paracoccaceae</taxon>
        <taxon>Fertoeibacter</taxon>
    </lineage>
</organism>
<reference evidence="2" key="1">
    <citation type="submission" date="2020-05" db="EMBL/GenBank/DDBJ databases">
        <title>Fertoebacter nigrum gen. nov., sp. nov., a new member of the family Rhodobacteraceae.</title>
        <authorList>
            <person name="Szuroczki S."/>
            <person name="Abbaszade G."/>
            <person name="Buni D."/>
            <person name="Schumann P."/>
            <person name="Toth E."/>
        </authorList>
    </citation>
    <scope>NUCLEOTIDE SEQUENCE</scope>
    <source>
        <strain evidence="2">RG-N-1a</strain>
    </source>
</reference>
<evidence type="ECO:0000259" key="1">
    <source>
        <dbReference type="Pfam" id="PF13191"/>
    </source>
</evidence>
<dbReference type="EMBL" id="WHUT02000014">
    <property type="protein sequence ID" value="NUB46413.1"/>
    <property type="molecule type" value="Genomic_DNA"/>
</dbReference>
<evidence type="ECO:0000313" key="2">
    <source>
        <dbReference type="EMBL" id="NUB46413.1"/>
    </source>
</evidence>
<evidence type="ECO:0000313" key="3">
    <source>
        <dbReference type="Proteomes" id="UP000484076"/>
    </source>
</evidence>
<gene>
    <name evidence="2" type="ORF">GEU84_018635</name>
</gene>
<protein>
    <submittedName>
        <fullName evidence="2">AAA family ATPase</fullName>
    </submittedName>
</protein>
<dbReference type="InterPro" id="IPR041664">
    <property type="entry name" value="AAA_16"/>
</dbReference>